<organism evidence="1 2">
    <name type="scientific">Panicum virgatum</name>
    <name type="common">Blackwell switchgrass</name>
    <dbReference type="NCBI Taxonomy" id="38727"/>
    <lineage>
        <taxon>Eukaryota</taxon>
        <taxon>Viridiplantae</taxon>
        <taxon>Streptophyta</taxon>
        <taxon>Embryophyta</taxon>
        <taxon>Tracheophyta</taxon>
        <taxon>Spermatophyta</taxon>
        <taxon>Magnoliopsida</taxon>
        <taxon>Liliopsida</taxon>
        <taxon>Poales</taxon>
        <taxon>Poaceae</taxon>
        <taxon>PACMAD clade</taxon>
        <taxon>Panicoideae</taxon>
        <taxon>Panicodae</taxon>
        <taxon>Paniceae</taxon>
        <taxon>Panicinae</taxon>
        <taxon>Panicum</taxon>
        <taxon>Panicum sect. Hiantes</taxon>
    </lineage>
</organism>
<dbReference type="EMBL" id="CM029040">
    <property type="protein sequence ID" value="KAG2635653.1"/>
    <property type="molecule type" value="Genomic_DNA"/>
</dbReference>
<evidence type="ECO:0000313" key="2">
    <source>
        <dbReference type="Proteomes" id="UP000823388"/>
    </source>
</evidence>
<dbReference type="Proteomes" id="UP000823388">
    <property type="component" value="Chromosome 2N"/>
</dbReference>
<comment type="caution">
    <text evidence="1">The sequence shown here is derived from an EMBL/GenBank/DDBJ whole genome shotgun (WGS) entry which is preliminary data.</text>
</comment>
<keyword evidence="2" id="KW-1185">Reference proteome</keyword>
<protein>
    <submittedName>
        <fullName evidence="1">Uncharacterized protein</fullName>
    </submittedName>
</protein>
<reference evidence="1" key="1">
    <citation type="submission" date="2020-05" db="EMBL/GenBank/DDBJ databases">
        <title>WGS assembly of Panicum virgatum.</title>
        <authorList>
            <person name="Lovell J.T."/>
            <person name="Jenkins J."/>
            <person name="Shu S."/>
            <person name="Juenger T.E."/>
            <person name="Schmutz J."/>
        </authorList>
    </citation>
    <scope>NUCLEOTIDE SEQUENCE</scope>
    <source>
        <strain evidence="1">AP13</strain>
    </source>
</reference>
<sequence>MKPSEGYGVDQHWVTRGNQIQRSVIGSSNTKIDLKHQPAIRSRYFILDSISPLGAGGWYNHIWNMVWNLETLES</sequence>
<name>A0A8T0VT48_PANVG</name>
<accession>A0A8T0VT48</accession>
<dbReference type="AlphaFoldDB" id="A0A8T0VT48"/>
<evidence type="ECO:0000313" key="1">
    <source>
        <dbReference type="EMBL" id="KAG2635653.1"/>
    </source>
</evidence>
<proteinExistence type="predicted"/>
<gene>
    <name evidence="1" type="ORF">PVAP13_2NG397703</name>
</gene>